<dbReference type="EMBL" id="WINI01000007">
    <property type="protein sequence ID" value="MQR02015.1"/>
    <property type="molecule type" value="Genomic_DNA"/>
</dbReference>
<dbReference type="AlphaFoldDB" id="A0A843YR55"/>
<dbReference type="RefSeq" id="WP_153235582.1">
    <property type="nucleotide sequence ID" value="NZ_WINI01000007.1"/>
</dbReference>
<reference evidence="1 2" key="1">
    <citation type="submission" date="2019-10" db="EMBL/GenBank/DDBJ databases">
        <title>Glaciimonas soli sp. nov., a psychrophilic bacterium isolated from the forest soil of a high elevation mountain in Taiwan.</title>
        <authorList>
            <person name="Wang L.-T."/>
            <person name="Shieh W.Y."/>
        </authorList>
    </citation>
    <scope>NUCLEOTIDE SEQUENCE [LARGE SCALE GENOMIC DNA]</scope>
    <source>
        <strain evidence="1 2">GS1</strain>
    </source>
</reference>
<protein>
    <submittedName>
        <fullName evidence="1">Uncharacterized protein</fullName>
    </submittedName>
</protein>
<evidence type="ECO:0000313" key="1">
    <source>
        <dbReference type="EMBL" id="MQR02015.1"/>
    </source>
</evidence>
<evidence type="ECO:0000313" key="2">
    <source>
        <dbReference type="Proteomes" id="UP000451565"/>
    </source>
</evidence>
<keyword evidence="2" id="KW-1185">Reference proteome</keyword>
<sequence>MTAECRSKEEPDLVDAENHFLNAYKLAQRQLMLICPDAYVALIGNAADHKIVEQYFAHWLGMRTHNMTNETGSII</sequence>
<dbReference type="Proteomes" id="UP000451565">
    <property type="component" value="Unassembled WGS sequence"/>
</dbReference>
<gene>
    <name evidence="1" type="ORF">GEV47_15155</name>
</gene>
<organism evidence="1 2">
    <name type="scientific">Glaciimonas soli</name>
    <dbReference type="NCBI Taxonomy" id="2590999"/>
    <lineage>
        <taxon>Bacteria</taxon>
        <taxon>Pseudomonadati</taxon>
        <taxon>Pseudomonadota</taxon>
        <taxon>Betaproteobacteria</taxon>
        <taxon>Burkholderiales</taxon>
        <taxon>Oxalobacteraceae</taxon>
        <taxon>Glaciimonas</taxon>
    </lineage>
</organism>
<dbReference type="Gene3D" id="3.40.30.120">
    <property type="match status" value="1"/>
</dbReference>
<comment type="caution">
    <text evidence="1">The sequence shown here is derived from an EMBL/GenBank/DDBJ whole genome shotgun (WGS) entry which is preliminary data.</text>
</comment>
<dbReference type="OrthoDB" id="3443359at2"/>
<accession>A0A843YR55</accession>
<name>A0A843YR55_9BURK</name>
<proteinExistence type="predicted"/>